<evidence type="ECO:0000313" key="3">
    <source>
        <dbReference type="EMBL" id="MCP2371092.1"/>
    </source>
</evidence>
<feature type="region of interest" description="Disordered" evidence="1">
    <location>
        <begin position="1"/>
        <end position="173"/>
    </location>
</feature>
<evidence type="ECO:0000256" key="2">
    <source>
        <dbReference type="SAM" id="Phobius"/>
    </source>
</evidence>
<dbReference type="Proteomes" id="UP001139722">
    <property type="component" value="Unassembled WGS sequence"/>
</dbReference>
<feature type="compositionally biased region" description="Basic and acidic residues" evidence="1">
    <location>
        <begin position="125"/>
        <end position="136"/>
    </location>
</feature>
<reference evidence="3" key="1">
    <citation type="submission" date="2022-06" db="EMBL/GenBank/DDBJ databases">
        <title>Sequencing the genomes of 1000 actinobacteria strains.</title>
        <authorList>
            <person name="Klenk H.-P."/>
        </authorList>
    </citation>
    <scope>NUCLEOTIDE SEQUENCE</scope>
    <source>
        <strain evidence="3">DSM 22016</strain>
    </source>
</reference>
<evidence type="ECO:0000256" key="1">
    <source>
        <dbReference type="SAM" id="MobiDB-lite"/>
    </source>
</evidence>
<evidence type="ECO:0000313" key="4">
    <source>
        <dbReference type="Proteomes" id="UP001139722"/>
    </source>
</evidence>
<organism evidence="3 4">
    <name type="scientific">Agromyces terreus</name>
    <dbReference type="NCBI Taxonomy" id="424795"/>
    <lineage>
        <taxon>Bacteria</taxon>
        <taxon>Bacillati</taxon>
        <taxon>Actinomycetota</taxon>
        <taxon>Actinomycetes</taxon>
        <taxon>Micrococcales</taxon>
        <taxon>Microbacteriaceae</taxon>
        <taxon>Agromyces</taxon>
    </lineage>
</organism>
<proteinExistence type="predicted"/>
<feature type="transmembrane region" description="Helical" evidence="2">
    <location>
        <begin position="290"/>
        <end position="317"/>
    </location>
</feature>
<dbReference type="EMBL" id="JAMZDY010000001">
    <property type="protein sequence ID" value="MCP2371092.1"/>
    <property type="molecule type" value="Genomic_DNA"/>
</dbReference>
<dbReference type="RefSeq" id="WP_156999821.1">
    <property type="nucleotide sequence ID" value="NZ_JAMZDY010000001.1"/>
</dbReference>
<keyword evidence="2" id="KW-0472">Membrane</keyword>
<feature type="transmembrane region" description="Helical" evidence="2">
    <location>
        <begin position="253"/>
        <end position="278"/>
    </location>
</feature>
<gene>
    <name evidence="3" type="ORF">BJ978_001768</name>
</gene>
<accession>A0A9X2GYR5</accession>
<dbReference type="OrthoDB" id="5109074at2"/>
<protein>
    <submittedName>
        <fullName evidence="3">Uncharacterized protein</fullName>
    </submittedName>
</protein>
<keyword evidence="2" id="KW-0812">Transmembrane</keyword>
<feature type="compositionally biased region" description="Acidic residues" evidence="1">
    <location>
        <begin position="111"/>
        <end position="124"/>
    </location>
</feature>
<feature type="compositionally biased region" description="Low complexity" evidence="1">
    <location>
        <begin position="47"/>
        <end position="64"/>
    </location>
</feature>
<comment type="caution">
    <text evidence="3">The sequence shown here is derived from an EMBL/GenBank/DDBJ whole genome shotgun (WGS) entry which is preliminary data.</text>
</comment>
<keyword evidence="2" id="KW-1133">Transmembrane helix</keyword>
<feature type="transmembrane region" description="Helical" evidence="2">
    <location>
        <begin position="323"/>
        <end position="344"/>
    </location>
</feature>
<sequence>MSDTTKDPDDSGAFPADEGDATETPSTAQAADAPLDEAAPDEHEPDLAAAPDESEAPADAAPEPVFQPAPEPVAAEPEPEPDAVDDVAAAPEPVEEPEPERAPATIFDAPEPVEEPVADSVDDAEAARTARLDEAVQRANAGAAASEEPLVTPSEPAPVEPVPSEPAPLEPERTPAEAVLVEHDVDAASDTPEALPEPVAADSVRRETYVPPTPEEAAAAAGAATLAAPPVAPQPQTIYVQAPVPPKAKGNRAFGALVAAIGAVAFAIIYGAVSYLLLLGRGDSARATDVFVSFLGSAVFWLPVVAVFLAFALLAAIVNRGPWWVYAVFGLLVGVLVYFSYIGASLLTVQAWTLTFDEAETFISQRWLDPFAIAAGVIAREIPIWFGGWIAARGRTVTERNRLAVEAYDRELAAGPKLAGPTSAV</sequence>
<name>A0A9X2GYR5_9MICO</name>
<feature type="compositionally biased region" description="Pro residues" evidence="1">
    <location>
        <begin position="155"/>
        <end position="169"/>
    </location>
</feature>
<dbReference type="AlphaFoldDB" id="A0A9X2GYR5"/>
<keyword evidence="4" id="KW-1185">Reference proteome</keyword>